<dbReference type="InterPro" id="IPR002921">
    <property type="entry name" value="Fungal_lipase-type"/>
</dbReference>
<dbReference type="PANTHER" id="PTHR45856">
    <property type="entry name" value="ALPHA/BETA-HYDROLASES SUPERFAMILY PROTEIN"/>
    <property type="match status" value="1"/>
</dbReference>
<dbReference type="SMR" id="Q555H1"/>
<dbReference type="RefSeq" id="XP_644098.1">
    <property type="nucleotide sequence ID" value="XM_639006.1"/>
</dbReference>
<dbReference type="AlphaFoldDB" id="Q555H1"/>
<gene>
    <name evidence="2" type="ORF">DDB_G0274883</name>
</gene>
<dbReference type="Proteomes" id="UP000002195">
    <property type="component" value="Unassembled WGS sequence"/>
</dbReference>
<organism evidence="2 3">
    <name type="scientific">Dictyostelium discoideum</name>
    <name type="common">Social amoeba</name>
    <dbReference type="NCBI Taxonomy" id="44689"/>
    <lineage>
        <taxon>Eukaryota</taxon>
        <taxon>Amoebozoa</taxon>
        <taxon>Evosea</taxon>
        <taxon>Eumycetozoa</taxon>
        <taxon>Dictyostelia</taxon>
        <taxon>Dictyosteliales</taxon>
        <taxon>Dictyosteliaceae</taxon>
        <taxon>Dictyostelium</taxon>
    </lineage>
</organism>
<dbReference type="PhylomeDB" id="Q555H1"/>
<dbReference type="FunCoup" id="Q555H1">
    <property type="interactions" value="3"/>
</dbReference>
<comment type="caution">
    <text evidence="2">The sequence shown here is derived from an EMBL/GenBank/DDBJ whole genome shotgun (WGS) entry which is preliminary data.</text>
</comment>
<keyword evidence="3" id="KW-1185">Reference proteome</keyword>
<dbReference type="EMBL" id="AAFI02000012">
    <property type="protein sequence ID" value="EAL70334.1"/>
    <property type="molecule type" value="Genomic_DNA"/>
</dbReference>
<evidence type="ECO:0000313" key="2">
    <source>
        <dbReference type="EMBL" id="EAL70334.1"/>
    </source>
</evidence>
<dbReference type="CDD" id="cd00519">
    <property type="entry name" value="Lipase_3"/>
    <property type="match status" value="1"/>
</dbReference>
<dbReference type="Pfam" id="PF01764">
    <property type="entry name" value="Lipase_3"/>
    <property type="match status" value="1"/>
</dbReference>
<dbReference type="GO" id="GO:0006629">
    <property type="term" value="P:lipid metabolic process"/>
    <property type="evidence" value="ECO:0007669"/>
    <property type="project" value="InterPro"/>
</dbReference>
<protein>
    <recommendedName>
        <fullName evidence="1">Fungal lipase-type domain-containing protein</fullName>
    </recommendedName>
</protein>
<feature type="domain" description="Fungal lipase-type" evidence="1">
    <location>
        <begin position="80"/>
        <end position="215"/>
    </location>
</feature>
<evidence type="ECO:0000313" key="3">
    <source>
        <dbReference type="Proteomes" id="UP000002195"/>
    </source>
</evidence>
<dbReference type="VEuPathDB" id="AmoebaDB:DDB_G0274883"/>
<dbReference type="HOGENOM" id="CLU_533664_0_0_1"/>
<dbReference type="InterPro" id="IPR029058">
    <property type="entry name" value="AB_hydrolase_fold"/>
</dbReference>
<dbReference type="PaxDb" id="44689-DDB0217529"/>
<dbReference type="GeneID" id="8619527"/>
<name>Q555H1_DICDI</name>
<dbReference type="Gene3D" id="3.40.50.1820">
    <property type="entry name" value="alpha/beta hydrolase"/>
    <property type="match status" value="1"/>
</dbReference>
<dbReference type="ESTHER" id="dicdi-q555h1">
    <property type="family name" value="Lipase_3"/>
</dbReference>
<dbReference type="InParanoid" id="Q555H1"/>
<dbReference type="SUPFAM" id="SSF53474">
    <property type="entry name" value="alpha/beta-Hydrolases"/>
    <property type="match status" value="1"/>
</dbReference>
<proteinExistence type="predicted"/>
<dbReference type="KEGG" id="ddi:DDB_G0274883"/>
<reference evidence="2 3" key="1">
    <citation type="journal article" date="2005" name="Nature">
        <title>The genome of the social amoeba Dictyostelium discoideum.</title>
        <authorList>
            <consortium name="The Dictyostelium discoideum Sequencing Consortium"/>
            <person name="Eichinger L."/>
            <person name="Pachebat J.A."/>
            <person name="Glockner G."/>
            <person name="Rajandream M.A."/>
            <person name="Sucgang R."/>
            <person name="Berriman M."/>
            <person name="Song J."/>
            <person name="Olsen R."/>
            <person name="Szafranski K."/>
            <person name="Xu Q."/>
            <person name="Tunggal B."/>
            <person name="Kummerfeld S."/>
            <person name="Madera M."/>
            <person name="Konfortov B.A."/>
            <person name="Rivero F."/>
            <person name="Bankier A.T."/>
            <person name="Lehmann R."/>
            <person name="Hamlin N."/>
            <person name="Davies R."/>
            <person name="Gaudet P."/>
            <person name="Fey P."/>
            <person name="Pilcher K."/>
            <person name="Chen G."/>
            <person name="Saunders D."/>
            <person name="Sodergren E."/>
            <person name="Davis P."/>
            <person name="Kerhornou A."/>
            <person name="Nie X."/>
            <person name="Hall N."/>
            <person name="Anjard C."/>
            <person name="Hemphill L."/>
            <person name="Bason N."/>
            <person name="Farbrother P."/>
            <person name="Desany B."/>
            <person name="Just E."/>
            <person name="Morio T."/>
            <person name="Rost R."/>
            <person name="Churcher C."/>
            <person name="Cooper J."/>
            <person name="Haydock S."/>
            <person name="van Driessche N."/>
            <person name="Cronin A."/>
            <person name="Goodhead I."/>
            <person name="Muzny D."/>
            <person name="Mourier T."/>
            <person name="Pain A."/>
            <person name="Lu M."/>
            <person name="Harper D."/>
            <person name="Lindsay R."/>
            <person name="Hauser H."/>
            <person name="James K."/>
            <person name="Quiles M."/>
            <person name="Madan Babu M."/>
            <person name="Saito T."/>
            <person name="Buchrieser C."/>
            <person name="Wardroper A."/>
            <person name="Felder M."/>
            <person name="Thangavelu M."/>
            <person name="Johnson D."/>
            <person name="Knights A."/>
            <person name="Loulseged H."/>
            <person name="Mungall K."/>
            <person name="Oliver K."/>
            <person name="Price C."/>
            <person name="Quail M.A."/>
            <person name="Urushihara H."/>
            <person name="Hernandez J."/>
            <person name="Rabbinowitsch E."/>
            <person name="Steffen D."/>
            <person name="Sanders M."/>
            <person name="Ma J."/>
            <person name="Kohara Y."/>
            <person name="Sharp S."/>
            <person name="Simmonds M."/>
            <person name="Spiegler S."/>
            <person name="Tivey A."/>
            <person name="Sugano S."/>
            <person name="White B."/>
            <person name="Walker D."/>
            <person name="Woodward J."/>
            <person name="Winckler T."/>
            <person name="Tanaka Y."/>
            <person name="Shaulsky G."/>
            <person name="Schleicher M."/>
            <person name="Weinstock G."/>
            <person name="Rosenthal A."/>
            <person name="Cox E.C."/>
            <person name="Chisholm R.L."/>
            <person name="Gibbs R."/>
            <person name="Loomis W.F."/>
            <person name="Platzer M."/>
            <person name="Kay R.R."/>
            <person name="Williams J."/>
            <person name="Dear P.H."/>
            <person name="Noegel A.A."/>
            <person name="Barrell B."/>
            <person name="Kuspa A."/>
        </authorList>
    </citation>
    <scope>NUCLEOTIDE SEQUENCE [LARGE SCALE GENOMIC DNA]</scope>
    <source>
        <strain evidence="2 3">AX4</strain>
    </source>
</reference>
<sequence length="511" mass="57836">MLNFKITLLLFINLIILAIINCSIIKKEGDFLFAYFSDTVYGPITGNEYLQLNEKCMEWEIIIDSSGMDIWKSKFSNTVVVSFKGTSSIEDIKADLDIKYSNCNLIVNNDLWGGGGSGRGGGCGKIRNGFQEKYNEISLLLLSTIKKLDQQYDIYFTGHSLGGSTALLASLDYVTNHKDLNIIHSINCITFGQPSIGDFEFNKFANLKLDKFQYRRYININNIAQLNNNKTIEDPVVNFLSVPHPNNSPILLDCNNDCPNYSLGLHFLDLYKDKLYNDKYSKCNSNCNFLFQNPKITKKQVYHCPSSSESTIKGHFYPGSGFFTDKYSVCIFTNKDDFNKYEYSQNNICGGKSNILIDKTTNAMEFEMTVSGSDLFIIVENHNLFFSTSTLAFNISFISTIQVPQPPNNLTCKIISTNENSMDISVSFKSNNTISLIQPTMKYNIYLSEIGKDWIKYEFVEPLSKIELNEIIKNLKKDGLYSIVSTSDNGIESKTSNYCFVNGLDNKNKII</sequence>
<dbReference type="PANTHER" id="PTHR45856:SF24">
    <property type="entry name" value="FUNGAL LIPASE-LIKE DOMAIN-CONTAINING PROTEIN"/>
    <property type="match status" value="1"/>
</dbReference>
<dbReference type="dictyBase" id="DDB_G0274883"/>
<evidence type="ECO:0000259" key="1">
    <source>
        <dbReference type="Pfam" id="PF01764"/>
    </source>
</evidence>
<dbReference type="InterPro" id="IPR051218">
    <property type="entry name" value="Sec_MonoDiacylglyc_Lipase"/>
</dbReference>
<accession>Q555H1</accession>